<dbReference type="AlphaFoldDB" id="A0A2R7UJ00"/>
<protein>
    <submittedName>
        <fullName evidence="1">Uncharacterized protein</fullName>
    </submittedName>
</protein>
<reference evidence="1 2" key="1">
    <citation type="submission" date="2018-04" db="EMBL/GenBank/DDBJ databases">
        <authorList>
            <person name="Go L.Y."/>
            <person name="Mitchell J.A."/>
        </authorList>
    </citation>
    <scope>NUCLEOTIDE SEQUENCE [LARGE SCALE GENOMIC DNA]</scope>
    <source>
        <strain evidence="1 2">KCJK7865</strain>
    </source>
</reference>
<evidence type="ECO:0000313" key="1">
    <source>
        <dbReference type="EMBL" id="PTU51362.1"/>
    </source>
</evidence>
<evidence type="ECO:0000313" key="2">
    <source>
        <dbReference type="Proteomes" id="UP000244874"/>
    </source>
</evidence>
<accession>A0A2R7UJ00</accession>
<dbReference type="EMBL" id="QANO01000118">
    <property type="protein sequence ID" value="PTU51362.1"/>
    <property type="molecule type" value="Genomic_DNA"/>
</dbReference>
<organism evidence="1 2">
    <name type="scientific">Pseudomonas plecoglossicida</name>
    <dbReference type="NCBI Taxonomy" id="70775"/>
    <lineage>
        <taxon>Bacteria</taxon>
        <taxon>Pseudomonadati</taxon>
        <taxon>Pseudomonadota</taxon>
        <taxon>Gammaproteobacteria</taxon>
        <taxon>Pseudomonadales</taxon>
        <taxon>Pseudomonadaceae</taxon>
        <taxon>Pseudomonas</taxon>
    </lineage>
</organism>
<proteinExistence type="predicted"/>
<sequence>MSQLETLPSKPDRFTVAKLIEHQIAQVYDRFRMRQAWERVVANIDPAEMAEGMCMALSHGGFTRKQAAPQVTLNISGNVDPEVLASTLKSVLAGGPAATL</sequence>
<dbReference type="Proteomes" id="UP000244874">
    <property type="component" value="Unassembled WGS sequence"/>
</dbReference>
<name>A0A2R7UJ00_PSEDL</name>
<gene>
    <name evidence="1" type="ORF">DBB42_15340</name>
</gene>
<dbReference type="RefSeq" id="WP_108480870.1">
    <property type="nucleotide sequence ID" value="NZ_QANO01000118.1"/>
</dbReference>
<comment type="caution">
    <text evidence="1">The sequence shown here is derived from an EMBL/GenBank/DDBJ whole genome shotgun (WGS) entry which is preliminary data.</text>
</comment>